<proteinExistence type="predicted"/>
<organism evidence="4 5">
    <name type="scientific">Xenoophorus captivus</name>
    <dbReference type="NCBI Taxonomy" id="1517983"/>
    <lineage>
        <taxon>Eukaryota</taxon>
        <taxon>Metazoa</taxon>
        <taxon>Chordata</taxon>
        <taxon>Craniata</taxon>
        <taxon>Vertebrata</taxon>
        <taxon>Euteleostomi</taxon>
        <taxon>Actinopterygii</taxon>
        <taxon>Neopterygii</taxon>
        <taxon>Teleostei</taxon>
        <taxon>Neoteleostei</taxon>
        <taxon>Acanthomorphata</taxon>
        <taxon>Ovalentaria</taxon>
        <taxon>Atherinomorphae</taxon>
        <taxon>Cyprinodontiformes</taxon>
        <taxon>Goodeidae</taxon>
        <taxon>Xenoophorus</taxon>
    </lineage>
</organism>
<dbReference type="InterPro" id="IPR000602">
    <property type="entry name" value="Glyco_hydro_38_N"/>
</dbReference>
<feature type="non-terminal residue" evidence="4">
    <location>
        <position position="1"/>
    </location>
</feature>
<dbReference type="Pfam" id="PF01074">
    <property type="entry name" value="Glyco_hydro_38N"/>
    <property type="match status" value="1"/>
</dbReference>
<evidence type="ECO:0000313" key="4">
    <source>
        <dbReference type="EMBL" id="MEQ2210350.1"/>
    </source>
</evidence>
<dbReference type="SUPFAM" id="SSF88688">
    <property type="entry name" value="Families 57/38 glycoside transferase middle domain"/>
    <property type="match status" value="1"/>
</dbReference>
<dbReference type="InterPro" id="IPR027291">
    <property type="entry name" value="Glyco_hydro_38_N_sf"/>
</dbReference>
<dbReference type="InterPro" id="IPR011330">
    <property type="entry name" value="Glyco_hydro/deAcase_b/a-brl"/>
</dbReference>
<evidence type="ECO:0000313" key="5">
    <source>
        <dbReference type="Proteomes" id="UP001434883"/>
    </source>
</evidence>
<keyword evidence="2" id="KW-0326">Glycosidase</keyword>
<dbReference type="InterPro" id="IPR037094">
    <property type="entry name" value="Glyco_hydro_38_cen_sf"/>
</dbReference>
<dbReference type="PANTHER" id="PTHR11607">
    <property type="entry name" value="ALPHA-MANNOSIDASE"/>
    <property type="match status" value="1"/>
</dbReference>
<comment type="caution">
    <text evidence="4">The sequence shown here is derived from an EMBL/GenBank/DDBJ whole genome shotgun (WGS) entry which is preliminary data.</text>
</comment>
<dbReference type="SMART" id="SM00872">
    <property type="entry name" value="Alpha-mann_mid"/>
    <property type="match status" value="1"/>
</dbReference>
<gene>
    <name evidence="4" type="ORF">XENOCAPTIV_012250</name>
</gene>
<dbReference type="InterPro" id="IPR050843">
    <property type="entry name" value="Glycosyl_Hydrlase_38"/>
</dbReference>
<name>A0ABV0RQM2_9TELE</name>
<dbReference type="Gene3D" id="3.20.110.10">
    <property type="entry name" value="Glycoside hydrolase 38, N terminal domain"/>
    <property type="match status" value="1"/>
</dbReference>
<feature type="domain" description="Glycoside hydrolase family 38 central" evidence="3">
    <location>
        <begin position="189"/>
        <end position="278"/>
    </location>
</feature>
<dbReference type="Proteomes" id="UP001434883">
    <property type="component" value="Unassembled WGS sequence"/>
</dbReference>
<protein>
    <recommendedName>
        <fullName evidence="3">Glycoside hydrolase family 38 central domain-containing protein</fullName>
    </recommendedName>
</protein>
<evidence type="ECO:0000259" key="3">
    <source>
        <dbReference type="SMART" id="SM00872"/>
    </source>
</evidence>
<dbReference type="Gene3D" id="1.20.1270.50">
    <property type="entry name" value="Glycoside hydrolase family 38, central domain"/>
    <property type="match status" value="1"/>
</dbReference>
<dbReference type="PANTHER" id="PTHR11607:SF69">
    <property type="entry name" value="ALPHA-MANNOSIDASE 2"/>
    <property type="match status" value="1"/>
</dbReference>
<dbReference type="InterPro" id="IPR028995">
    <property type="entry name" value="Glyco_hydro_57/38_cen_sf"/>
</dbReference>
<keyword evidence="5" id="KW-1185">Reference proteome</keyword>
<dbReference type="EMBL" id="JAHRIN010053002">
    <property type="protein sequence ID" value="MEQ2210350.1"/>
    <property type="molecule type" value="Genomic_DNA"/>
</dbReference>
<sequence>LELVTGGWVMADEANSHYYALLDQLMEGHQWLQTHLGVKPSSGWAIDPFGHSPSMTYLLKGAGLNNMVVQRVHYSVKKHFARQQTLEFLWRQSWGERLRDSRSTYDVPHTCGPNPAVCCQFDFHRLPGGRVFCPWRIPPQPITEQNVKERALLLLDQYRQKSRLFRSPVLLVPLGDDFRYVESKEWDAQFNNYQKLFDYFNQHPELHIKVRGATEILYTLTLAEMRRFRKDGRLVEGFPAREHYQRLTEGRRSLGLFQHHDAIAGTGRDPVVIDYGIR</sequence>
<evidence type="ECO:0000256" key="1">
    <source>
        <dbReference type="ARBA" id="ARBA00022801"/>
    </source>
</evidence>
<accession>A0ABV0RQM2</accession>
<evidence type="ECO:0000256" key="2">
    <source>
        <dbReference type="ARBA" id="ARBA00023295"/>
    </source>
</evidence>
<dbReference type="InterPro" id="IPR015341">
    <property type="entry name" value="Glyco_hydro_38_cen"/>
</dbReference>
<reference evidence="4 5" key="1">
    <citation type="submission" date="2021-06" db="EMBL/GenBank/DDBJ databases">
        <authorList>
            <person name="Palmer J.M."/>
        </authorList>
    </citation>
    <scope>NUCLEOTIDE SEQUENCE [LARGE SCALE GENOMIC DNA]</scope>
    <source>
        <strain evidence="4 5">XC_2019</strain>
        <tissue evidence="4">Muscle</tissue>
    </source>
</reference>
<dbReference type="SUPFAM" id="SSF88713">
    <property type="entry name" value="Glycoside hydrolase/deacetylase"/>
    <property type="match status" value="1"/>
</dbReference>
<keyword evidence="1" id="KW-0378">Hydrolase</keyword>